<feature type="compositionally biased region" description="Basic and acidic residues" evidence="1">
    <location>
        <begin position="593"/>
        <end position="752"/>
    </location>
</feature>
<dbReference type="InterPro" id="IPR011989">
    <property type="entry name" value="ARM-like"/>
</dbReference>
<comment type="caution">
    <text evidence="2">The sequence shown here is derived from an EMBL/GenBank/DDBJ whole genome shotgun (WGS) entry which is preliminary data.</text>
</comment>
<name>A0A5J4WB86_9EUKA</name>
<dbReference type="Proteomes" id="UP000324800">
    <property type="component" value="Unassembled WGS sequence"/>
</dbReference>
<sequence length="862" mass="103043">ILEKGFIYVALSFFQIEIDGGKVDSDIIVFSLQIFQMLFIYGTRITRGLIRKEIKDAMLDQLMNNEDCENEAKILKSTLADPVTMEKLIKIRRFVQNKEDLYIVQIIRSGLIQVLNGDYEKVINQQDLEDQTEGGPGILVVIGDILRYLQEDNVNSSQELITQTDFIENYLSIINSLPLSKIKSEYLQPLQFSFKDISTEQQQILYTKGFVQTMTKMLDCEDEQVRQTAVDIIGNIVIVGGQGVKEGETHPFHDQLESDGSVAKLIQVYYDEDKEDIHSYIERIIIFIFKAHPLPIEIENQIIQKVKKNKDFDELALLAESPVNHDTIIDFNIEKLFNIEKGERELFNLILLVHSFVSLGINENRLYISLATHQKMKLLTNAEYLNDFSKQNHWQLGLIGNIMAKAEETYQIIYKILHQDNNTNINEKEKEKEVRSENKDETNEQMEKQKQKEQEQEQEQGKEQFIIKETEQDKEQEQELKQEQDQEQEQEQEKEKKQIKDKLKVKKKVKEKEVQHEKEEIKSNDEKQIEDEQKEKEKHKKKEKAKDKQKNKTNKKENYKENQKEKEFDNKKEKEKDSQQQLENEKQQNNQKQQDKHQEKMKEQEKEQEKDNQKQKDKHKEKEQDKHKEKENGHEKEQEKEKIKHKTYEKEKDKKQDKAKEQNKEQKKEQEKELNKEQKKEQEKELNKEQKKEQKQQKEQENDKVNSSEQEKKENKDKEKERKDKQTEKDKQMDKENEAEKERKKQLEYEKQIEREKQIEKEIQLEKEKEIQDNNEKKNQKEQQIRKTQLYNTVLRMKKTKNLHIVEPKNLNIFSLVKSSSTFTVSNLFNVDDDWIVIDSKEIIEEKEIDKLNKKELRKWKP</sequence>
<organism evidence="2 3">
    <name type="scientific">Streblomastix strix</name>
    <dbReference type="NCBI Taxonomy" id="222440"/>
    <lineage>
        <taxon>Eukaryota</taxon>
        <taxon>Metamonada</taxon>
        <taxon>Preaxostyla</taxon>
        <taxon>Oxymonadida</taxon>
        <taxon>Streblomastigidae</taxon>
        <taxon>Streblomastix</taxon>
    </lineage>
</organism>
<evidence type="ECO:0000313" key="3">
    <source>
        <dbReference type="Proteomes" id="UP000324800"/>
    </source>
</evidence>
<evidence type="ECO:0000313" key="2">
    <source>
        <dbReference type="EMBL" id="KAA6391802.1"/>
    </source>
</evidence>
<dbReference type="PANTHER" id="PTHR48134:SF2">
    <property type="entry name" value="OS04G0609100 PROTEIN"/>
    <property type="match status" value="1"/>
</dbReference>
<reference evidence="2 3" key="1">
    <citation type="submission" date="2019-03" db="EMBL/GenBank/DDBJ databases">
        <title>Single cell metagenomics reveals metabolic interactions within the superorganism composed of flagellate Streblomastix strix and complex community of Bacteroidetes bacteria on its surface.</title>
        <authorList>
            <person name="Treitli S.C."/>
            <person name="Kolisko M."/>
            <person name="Husnik F."/>
            <person name="Keeling P."/>
            <person name="Hampl V."/>
        </authorList>
    </citation>
    <scope>NUCLEOTIDE SEQUENCE [LARGE SCALE GENOMIC DNA]</scope>
    <source>
        <strain evidence="2">ST1C</strain>
    </source>
</reference>
<dbReference type="EMBL" id="SNRW01002754">
    <property type="protein sequence ID" value="KAA6391802.1"/>
    <property type="molecule type" value="Genomic_DNA"/>
</dbReference>
<protein>
    <submittedName>
        <fullName evidence="2">Uncharacterized protein</fullName>
    </submittedName>
</protein>
<dbReference type="Gene3D" id="1.25.10.10">
    <property type="entry name" value="Leucine-rich Repeat Variant"/>
    <property type="match status" value="1"/>
</dbReference>
<feature type="compositionally biased region" description="Basic and acidic residues" evidence="1">
    <location>
        <begin position="427"/>
        <end position="484"/>
    </location>
</feature>
<evidence type="ECO:0000256" key="1">
    <source>
        <dbReference type="SAM" id="MobiDB-lite"/>
    </source>
</evidence>
<proteinExistence type="predicted"/>
<feature type="compositionally biased region" description="Basic and acidic residues" evidence="1">
    <location>
        <begin position="544"/>
        <end position="586"/>
    </location>
</feature>
<dbReference type="SUPFAM" id="SSF48371">
    <property type="entry name" value="ARM repeat"/>
    <property type="match status" value="1"/>
</dbReference>
<feature type="compositionally biased region" description="Basic and acidic residues" evidence="1">
    <location>
        <begin position="491"/>
        <end position="502"/>
    </location>
</feature>
<feature type="region of interest" description="Disordered" evidence="1">
    <location>
        <begin position="427"/>
        <end position="752"/>
    </location>
</feature>
<feature type="non-terminal residue" evidence="2">
    <location>
        <position position="1"/>
    </location>
</feature>
<gene>
    <name evidence="2" type="ORF">EZS28_012670</name>
</gene>
<dbReference type="InterPro" id="IPR016024">
    <property type="entry name" value="ARM-type_fold"/>
</dbReference>
<dbReference type="PANTHER" id="PTHR48134">
    <property type="entry name" value="GLYCOPROTEIN 96-92-RELATED-RELATED"/>
    <property type="match status" value="1"/>
</dbReference>
<feature type="compositionally biased region" description="Basic and acidic residues" evidence="1">
    <location>
        <begin position="510"/>
        <end position="536"/>
    </location>
</feature>
<dbReference type="AlphaFoldDB" id="A0A5J4WB86"/>
<accession>A0A5J4WB86</accession>